<name>A0A2T0X0B8_9RHOB</name>
<evidence type="ECO:0000256" key="3">
    <source>
        <dbReference type="ARBA" id="ARBA00023125"/>
    </source>
</evidence>
<dbReference type="PRINTS" id="PR00039">
    <property type="entry name" value="HTHLYSR"/>
</dbReference>
<evidence type="ECO:0000313" key="7">
    <source>
        <dbReference type="Proteomes" id="UP000238392"/>
    </source>
</evidence>
<dbReference type="Gene3D" id="1.10.10.10">
    <property type="entry name" value="Winged helix-like DNA-binding domain superfamily/Winged helix DNA-binding domain"/>
    <property type="match status" value="1"/>
</dbReference>
<dbReference type="EMBL" id="PVTQ01000002">
    <property type="protein sequence ID" value="PRY92391.1"/>
    <property type="molecule type" value="Genomic_DNA"/>
</dbReference>
<dbReference type="SUPFAM" id="SSF46785">
    <property type="entry name" value="Winged helix' DNA-binding domain"/>
    <property type="match status" value="1"/>
</dbReference>
<dbReference type="InterPro" id="IPR005119">
    <property type="entry name" value="LysR_subst-bd"/>
</dbReference>
<dbReference type="Pfam" id="PF00126">
    <property type="entry name" value="HTH_1"/>
    <property type="match status" value="1"/>
</dbReference>
<dbReference type="Proteomes" id="UP000238392">
    <property type="component" value="Unassembled WGS sequence"/>
</dbReference>
<evidence type="ECO:0000313" key="6">
    <source>
        <dbReference type="EMBL" id="PRY92391.1"/>
    </source>
</evidence>
<dbReference type="PANTHER" id="PTHR30579">
    <property type="entry name" value="TRANSCRIPTIONAL REGULATOR"/>
    <property type="match status" value="1"/>
</dbReference>
<dbReference type="RefSeq" id="WP_106262909.1">
    <property type="nucleotide sequence ID" value="NZ_PVTQ01000002.1"/>
</dbReference>
<dbReference type="InterPro" id="IPR036390">
    <property type="entry name" value="WH_DNA-bd_sf"/>
</dbReference>
<dbReference type="SUPFAM" id="SSF53850">
    <property type="entry name" value="Periplasmic binding protein-like II"/>
    <property type="match status" value="1"/>
</dbReference>
<dbReference type="Pfam" id="PF03466">
    <property type="entry name" value="LysR_substrate"/>
    <property type="match status" value="1"/>
</dbReference>
<comment type="caution">
    <text evidence="6">The sequence shown here is derived from an EMBL/GenBank/DDBJ whole genome shotgun (WGS) entry which is preliminary data.</text>
</comment>
<dbReference type="PROSITE" id="PS50931">
    <property type="entry name" value="HTH_LYSR"/>
    <property type="match status" value="1"/>
</dbReference>
<reference evidence="6 7" key="1">
    <citation type="submission" date="2018-03" db="EMBL/GenBank/DDBJ databases">
        <title>Genomic Encyclopedia of Archaeal and Bacterial Type Strains, Phase II (KMG-II): from individual species to whole genera.</title>
        <authorList>
            <person name="Goeker M."/>
        </authorList>
    </citation>
    <scope>NUCLEOTIDE SEQUENCE [LARGE SCALE GENOMIC DNA]</scope>
    <source>
        <strain evidence="6 7">DSM 100212</strain>
    </source>
</reference>
<dbReference type="NCBIfam" id="NF002964">
    <property type="entry name" value="PRK03635.1"/>
    <property type="match status" value="1"/>
</dbReference>
<keyword evidence="3" id="KW-0238">DNA-binding</keyword>
<keyword evidence="4" id="KW-0804">Transcription</keyword>
<dbReference type="NCBIfam" id="NF009888">
    <property type="entry name" value="PRK13348.1"/>
    <property type="match status" value="1"/>
</dbReference>
<sequence length="293" mass="32152">MLDPAHLAALAAVHRRGTFDQAASQLHVSQSAISQRIKALEEQVGTVLIQRGQPCRATETGLRLIQHYDTIALLERQVRSEITGTPPDTATVRIAVNADSLATWFLPALAQCDGLLFDTIIDDENASRDWLSRGEVAGAVTSQARPVQGCDTLSLGNLRYVAAASPAYMQRWMPDGPTDAALMQAPTLVFSDKDKLQEDWVHQFTQGRCHRAALRQHRIGSTHGFLDACLLGMGWAMHPEILARPYLKAGTLVPLAPAHPYDSALYWQFSRLMAEAIAPLTHAIKQAARQYLA</sequence>
<dbReference type="GO" id="GO:0003700">
    <property type="term" value="F:DNA-binding transcription factor activity"/>
    <property type="evidence" value="ECO:0007669"/>
    <property type="project" value="InterPro"/>
</dbReference>
<dbReference type="InterPro" id="IPR050176">
    <property type="entry name" value="LTTR"/>
</dbReference>
<feature type="domain" description="HTH lysR-type" evidence="5">
    <location>
        <begin position="2"/>
        <end position="58"/>
    </location>
</feature>
<dbReference type="InterPro" id="IPR017685">
    <property type="entry name" value="ArgP"/>
</dbReference>
<dbReference type="PANTHER" id="PTHR30579:SF2">
    <property type="entry name" value="HTH-TYPE TRANSCRIPTIONAL REGULATOR ARGP"/>
    <property type="match status" value="1"/>
</dbReference>
<protein>
    <submittedName>
        <fullName evidence="6">LysR family transcriptional regulator (Chromosome initiation inhibitor)</fullName>
    </submittedName>
</protein>
<evidence type="ECO:0000256" key="4">
    <source>
        <dbReference type="ARBA" id="ARBA00023163"/>
    </source>
</evidence>
<dbReference type="InterPro" id="IPR000847">
    <property type="entry name" value="LysR_HTH_N"/>
</dbReference>
<organism evidence="6 7">
    <name type="scientific">Donghicola tyrosinivorans</name>
    <dbReference type="NCBI Taxonomy" id="1652492"/>
    <lineage>
        <taxon>Bacteria</taxon>
        <taxon>Pseudomonadati</taxon>
        <taxon>Pseudomonadota</taxon>
        <taxon>Alphaproteobacteria</taxon>
        <taxon>Rhodobacterales</taxon>
        <taxon>Roseobacteraceae</taxon>
        <taxon>Donghicola</taxon>
    </lineage>
</organism>
<dbReference type="GO" id="GO:0003677">
    <property type="term" value="F:DNA binding"/>
    <property type="evidence" value="ECO:0007669"/>
    <property type="project" value="UniProtKB-KW"/>
</dbReference>
<dbReference type="OrthoDB" id="3252676at2"/>
<keyword evidence="2" id="KW-0805">Transcription regulation</keyword>
<keyword evidence="7" id="KW-1185">Reference proteome</keyword>
<comment type="similarity">
    <text evidence="1">Belongs to the LysR transcriptional regulatory family.</text>
</comment>
<gene>
    <name evidence="6" type="ORF">CLV74_102306</name>
</gene>
<evidence type="ECO:0000256" key="2">
    <source>
        <dbReference type="ARBA" id="ARBA00023015"/>
    </source>
</evidence>
<dbReference type="NCBIfam" id="TIGR03298">
    <property type="entry name" value="argP"/>
    <property type="match status" value="1"/>
</dbReference>
<evidence type="ECO:0000259" key="5">
    <source>
        <dbReference type="PROSITE" id="PS50931"/>
    </source>
</evidence>
<dbReference type="InterPro" id="IPR036388">
    <property type="entry name" value="WH-like_DNA-bd_sf"/>
</dbReference>
<accession>A0A2T0X0B8</accession>
<dbReference type="AlphaFoldDB" id="A0A2T0X0B8"/>
<evidence type="ECO:0000256" key="1">
    <source>
        <dbReference type="ARBA" id="ARBA00009437"/>
    </source>
</evidence>
<dbReference type="Gene3D" id="3.40.190.290">
    <property type="match status" value="1"/>
</dbReference>
<proteinExistence type="inferred from homology"/>